<name>A0A0M9AAW4_9HYME</name>
<dbReference type="EMBL" id="KQ435697">
    <property type="protein sequence ID" value="KOX80777.1"/>
    <property type="molecule type" value="Genomic_DNA"/>
</dbReference>
<feature type="coiled-coil region" evidence="1">
    <location>
        <begin position="149"/>
        <end position="176"/>
    </location>
</feature>
<sequence length="194" mass="22700">MIEQALLQRRRFDIFRVRRKIPSYLFERYGTTKLVILKIVSEYLCLIKYFWPDIWKIRELLHIGLRVSGSAAALLAIELGTTSIQIPPILMTDSGCLIEAHDTLPAFKLSDRVDKDLSIKQNRGEAKGTGGKRRRENTRILKGDLYKRVDSIEEERKNTRRVNREKSREIRRIEEEKSIRVKLVQLGSSWFSAR</sequence>
<evidence type="ECO:0000313" key="3">
    <source>
        <dbReference type="Proteomes" id="UP000053105"/>
    </source>
</evidence>
<gene>
    <name evidence="2" type="ORF">WN51_03839</name>
</gene>
<keyword evidence="3" id="KW-1185">Reference proteome</keyword>
<evidence type="ECO:0000313" key="2">
    <source>
        <dbReference type="EMBL" id="KOX80777.1"/>
    </source>
</evidence>
<protein>
    <submittedName>
        <fullName evidence="2">Uncharacterized protein</fullName>
    </submittedName>
</protein>
<dbReference type="Proteomes" id="UP000053105">
    <property type="component" value="Unassembled WGS sequence"/>
</dbReference>
<proteinExistence type="predicted"/>
<keyword evidence="1" id="KW-0175">Coiled coil</keyword>
<dbReference type="AlphaFoldDB" id="A0A0M9AAW4"/>
<evidence type="ECO:0000256" key="1">
    <source>
        <dbReference type="SAM" id="Coils"/>
    </source>
</evidence>
<organism evidence="2 3">
    <name type="scientific">Melipona quadrifasciata</name>
    <dbReference type="NCBI Taxonomy" id="166423"/>
    <lineage>
        <taxon>Eukaryota</taxon>
        <taxon>Metazoa</taxon>
        <taxon>Ecdysozoa</taxon>
        <taxon>Arthropoda</taxon>
        <taxon>Hexapoda</taxon>
        <taxon>Insecta</taxon>
        <taxon>Pterygota</taxon>
        <taxon>Neoptera</taxon>
        <taxon>Endopterygota</taxon>
        <taxon>Hymenoptera</taxon>
        <taxon>Apocrita</taxon>
        <taxon>Aculeata</taxon>
        <taxon>Apoidea</taxon>
        <taxon>Anthophila</taxon>
        <taxon>Apidae</taxon>
        <taxon>Melipona</taxon>
    </lineage>
</organism>
<reference evidence="2 3" key="1">
    <citation type="submission" date="2015-07" db="EMBL/GenBank/DDBJ databases">
        <title>The genome of Melipona quadrifasciata.</title>
        <authorList>
            <person name="Pan H."/>
            <person name="Kapheim K."/>
        </authorList>
    </citation>
    <scope>NUCLEOTIDE SEQUENCE [LARGE SCALE GENOMIC DNA]</scope>
    <source>
        <strain evidence="2">0111107301</strain>
        <tissue evidence="2">Whole body</tissue>
    </source>
</reference>
<accession>A0A0M9AAW4</accession>